<dbReference type="RefSeq" id="WP_073106444.1">
    <property type="nucleotide sequence ID" value="NZ_FQZY01000013.1"/>
</dbReference>
<dbReference type="Pfam" id="PF24726">
    <property type="entry name" value="DUF7678"/>
    <property type="match status" value="1"/>
</dbReference>
<dbReference type="InterPro" id="IPR056095">
    <property type="entry name" value="DUF7678"/>
</dbReference>
<evidence type="ECO:0000313" key="3">
    <source>
        <dbReference type="Proteomes" id="UP000184301"/>
    </source>
</evidence>
<proteinExistence type="predicted"/>
<evidence type="ECO:0000259" key="1">
    <source>
        <dbReference type="Pfam" id="PF24726"/>
    </source>
</evidence>
<dbReference type="AlphaFoldDB" id="A0A1M6L0K8"/>
<dbReference type="EMBL" id="FQZY01000013">
    <property type="protein sequence ID" value="SHJ64682.1"/>
    <property type="molecule type" value="Genomic_DNA"/>
</dbReference>
<dbReference type="STRING" id="1121950.SAMN02745243_01051"/>
<name>A0A1M6L0K8_9FIRM</name>
<evidence type="ECO:0000313" key="2">
    <source>
        <dbReference type="EMBL" id="SHJ64682.1"/>
    </source>
</evidence>
<keyword evidence="3" id="KW-1185">Reference proteome</keyword>
<feature type="domain" description="DUF7678" evidence="1">
    <location>
        <begin position="1"/>
        <end position="73"/>
    </location>
</feature>
<organism evidence="2 3">
    <name type="scientific">Hespellia stercorisuis DSM 15480</name>
    <dbReference type="NCBI Taxonomy" id="1121950"/>
    <lineage>
        <taxon>Bacteria</taxon>
        <taxon>Bacillati</taxon>
        <taxon>Bacillota</taxon>
        <taxon>Clostridia</taxon>
        <taxon>Lachnospirales</taxon>
        <taxon>Lachnospiraceae</taxon>
        <taxon>Hespellia</taxon>
    </lineage>
</organism>
<accession>A0A1M6L0K8</accession>
<dbReference type="Proteomes" id="UP000184301">
    <property type="component" value="Unassembled WGS sequence"/>
</dbReference>
<gene>
    <name evidence="2" type="ORF">SAMN02745243_01051</name>
</gene>
<reference evidence="2 3" key="1">
    <citation type="submission" date="2016-11" db="EMBL/GenBank/DDBJ databases">
        <authorList>
            <person name="Jaros S."/>
            <person name="Januszkiewicz K."/>
            <person name="Wedrychowicz H."/>
        </authorList>
    </citation>
    <scope>NUCLEOTIDE SEQUENCE [LARGE SCALE GENOMIC DNA]</scope>
    <source>
        <strain evidence="2 3">DSM 15480</strain>
    </source>
</reference>
<sequence>MWREGSLKVHDSIFHYWMKQYDEGSQFGIEGGRISKLMLKRNGEVVCNYDRGWDIEPADPDTQLALEILLQGENR</sequence>
<protein>
    <recommendedName>
        <fullName evidence="1">DUF7678 domain-containing protein</fullName>
    </recommendedName>
</protein>
<dbReference type="OrthoDB" id="1669335at2"/>